<reference evidence="6" key="1">
    <citation type="submission" date="2024-06" db="EMBL/GenBank/DDBJ databases">
        <authorList>
            <person name="Ryan C."/>
        </authorList>
    </citation>
    <scope>NUCLEOTIDE SEQUENCE [LARGE SCALE GENOMIC DNA]</scope>
</reference>
<evidence type="ECO:0000313" key="5">
    <source>
        <dbReference type="EMBL" id="CAL4905372.1"/>
    </source>
</evidence>
<dbReference type="SMART" id="SM00028">
    <property type="entry name" value="TPR"/>
    <property type="match status" value="3"/>
</dbReference>
<keyword evidence="6" id="KW-1185">Reference proteome</keyword>
<keyword evidence="2 4" id="KW-0802">TPR repeat</keyword>
<dbReference type="InterPro" id="IPR002110">
    <property type="entry name" value="Ankyrin_rpt"/>
</dbReference>
<organism evidence="5 6">
    <name type="scientific">Urochloa decumbens</name>
    <dbReference type="NCBI Taxonomy" id="240449"/>
    <lineage>
        <taxon>Eukaryota</taxon>
        <taxon>Viridiplantae</taxon>
        <taxon>Streptophyta</taxon>
        <taxon>Embryophyta</taxon>
        <taxon>Tracheophyta</taxon>
        <taxon>Spermatophyta</taxon>
        <taxon>Magnoliopsida</taxon>
        <taxon>Liliopsida</taxon>
        <taxon>Poales</taxon>
        <taxon>Poaceae</taxon>
        <taxon>PACMAD clade</taxon>
        <taxon>Panicoideae</taxon>
        <taxon>Panicodae</taxon>
        <taxon>Paniceae</taxon>
        <taxon>Melinidinae</taxon>
        <taxon>Urochloa</taxon>
    </lineage>
</organism>
<evidence type="ECO:0000256" key="4">
    <source>
        <dbReference type="PROSITE-ProRule" id="PRU00339"/>
    </source>
</evidence>
<dbReference type="SUPFAM" id="SSF48403">
    <property type="entry name" value="Ankyrin repeat"/>
    <property type="match status" value="1"/>
</dbReference>
<dbReference type="PANTHER" id="PTHR46224:SF57">
    <property type="entry name" value="ANKYRIN-LIKE PROTEIN"/>
    <property type="match status" value="1"/>
</dbReference>
<gene>
    <name evidence="5" type="ORF">URODEC1_LOCUS11622</name>
</gene>
<feature type="repeat" description="ANK" evidence="3">
    <location>
        <begin position="73"/>
        <end position="105"/>
    </location>
</feature>
<evidence type="ECO:0000313" key="6">
    <source>
        <dbReference type="Proteomes" id="UP001497457"/>
    </source>
</evidence>
<dbReference type="Pfam" id="PF07719">
    <property type="entry name" value="TPR_2"/>
    <property type="match status" value="1"/>
</dbReference>
<dbReference type="InterPro" id="IPR013105">
    <property type="entry name" value="TPR_2"/>
</dbReference>
<dbReference type="InterPro" id="IPR036770">
    <property type="entry name" value="Ankyrin_rpt-contain_sf"/>
</dbReference>
<dbReference type="PRINTS" id="PR01415">
    <property type="entry name" value="ANKYRIN"/>
</dbReference>
<keyword evidence="1" id="KW-0677">Repeat</keyword>
<dbReference type="Pfam" id="PF12796">
    <property type="entry name" value="Ank_2"/>
    <property type="match status" value="3"/>
</dbReference>
<dbReference type="InterPro" id="IPR011990">
    <property type="entry name" value="TPR-like_helical_dom_sf"/>
</dbReference>
<dbReference type="AlphaFoldDB" id="A0ABC8W9E8"/>
<feature type="repeat" description="ANK" evidence="3">
    <location>
        <begin position="139"/>
        <end position="171"/>
    </location>
</feature>
<evidence type="ECO:0000256" key="3">
    <source>
        <dbReference type="PROSITE-ProRule" id="PRU00023"/>
    </source>
</evidence>
<dbReference type="SMART" id="SM00248">
    <property type="entry name" value="ANK"/>
    <property type="match status" value="7"/>
</dbReference>
<protein>
    <submittedName>
        <fullName evidence="5">Uncharacterized protein</fullName>
    </submittedName>
</protein>
<keyword evidence="3" id="KW-0040">ANK repeat</keyword>
<feature type="repeat" description="ANK" evidence="3">
    <location>
        <begin position="172"/>
        <end position="204"/>
    </location>
</feature>
<feature type="repeat" description="ANK" evidence="3">
    <location>
        <begin position="106"/>
        <end position="138"/>
    </location>
</feature>
<dbReference type="PROSITE" id="PS50005">
    <property type="entry name" value="TPR"/>
    <property type="match status" value="1"/>
</dbReference>
<dbReference type="Gene3D" id="1.25.40.20">
    <property type="entry name" value="Ankyrin repeat-containing domain"/>
    <property type="match status" value="2"/>
</dbReference>
<accession>A0ABC8W9E8</accession>
<dbReference type="Gene3D" id="1.25.40.10">
    <property type="entry name" value="Tetratricopeptide repeat domain"/>
    <property type="match status" value="1"/>
</dbReference>
<dbReference type="EMBL" id="OZ075122">
    <property type="protein sequence ID" value="CAL4905372.1"/>
    <property type="molecule type" value="Genomic_DNA"/>
</dbReference>
<reference evidence="5 6" key="2">
    <citation type="submission" date="2024-10" db="EMBL/GenBank/DDBJ databases">
        <authorList>
            <person name="Ryan C."/>
        </authorList>
    </citation>
    <scope>NUCLEOTIDE SEQUENCE [LARGE SCALE GENOMIC DNA]</scope>
</reference>
<feature type="repeat" description="TPR" evidence="4">
    <location>
        <begin position="365"/>
        <end position="398"/>
    </location>
</feature>
<feature type="repeat" description="ANK" evidence="3">
    <location>
        <begin position="205"/>
        <end position="237"/>
    </location>
</feature>
<dbReference type="PANTHER" id="PTHR46224">
    <property type="entry name" value="ANKYRIN REPEAT FAMILY PROTEIN"/>
    <property type="match status" value="1"/>
</dbReference>
<dbReference type="InterPro" id="IPR019734">
    <property type="entry name" value="TPR_rpt"/>
</dbReference>
<dbReference type="PROSITE" id="PS50297">
    <property type="entry name" value="ANK_REP_REGION"/>
    <property type="match status" value="5"/>
</dbReference>
<evidence type="ECO:0000256" key="1">
    <source>
        <dbReference type="ARBA" id="ARBA00022737"/>
    </source>
</evidence>
<sequence>MELNPAAVAIQAAVDGNLRLLKKMASKIDLREAKGDHGGGWNLLHFAAVKGRLEVCRFLVEESGLDVNSTTSDGGTPVAHAAATGMGSVLRYLLDQGGDPVMPDTMGTTPLHNAADGGHCEAIALLLSRGVDVDSLNSRLITPLDLAAGEGHDQAVKVLLEHGADFNRIAHKTFAPLMMACCAGSLKCIKLLVEAGADVNFKSPYGPSPLLAAVMDGSTNIVRFLLEAGADPNISNEYWRYPIVHAACKGRRDLVEILFPHTKPIALLPNWSVDGIITTTDSLPSRAKEGLMGRNIPADAKPRGNEAFAKGDYLAATNFYEAAMLKDPLDPTLYANRSLCWLRLGDGEQALLDAQQCKIMRPRWSKAWYREGAALRLLKNYNGAASMFMEALKLDPANEEIKRGLRETIEAMRSAARSKEQNS</sequence>
<dbReference type="PROSITE" id="PS50088">
    <property type="entry name" value="ANK_REPEAT"/>
    <property type="match status" value="5"/>
</dbReference>
<dbReference type="Proteomes" id="UP001497457">
    <property type="component" value="Chromosome 12b"/>
</dbReference>
<dbReference type="InterPro" id="IPR051616">
    <property type="entry name" value="Cul2-RING_E3_ligase_SR"/>
</dbReference>
<dbReference type="SUPFAM" id="SSF48452">
    <property type="entry name" value="TPR-like"/>
    <property type="match status" value="1"/>
</dbReference>
<name>A0ABC8W9E8_9POAL</name>
<proteinExistence type="predicted"/>
<evidence type="ECO:0000256" key="2">
    <source>
        <dbReference type="ARBA" id="ARBA00022803"/>
    </source>
</evidence>